<keyword evidence="5" id="KW-0853">WD repeat</keyword>
<comment type="similarity">
    <text evidence="3">Belongs to the WD repeat WDR91 family.</text>
</comment>
<dbReference type="InterPro" id="IPR048957">
    <property type="entry name" value="ARMC9_LisH"/>
</dbReference>
<evidence type="ECO:0000256" key="2">
    <source>
        <dbReference type="ARBA" id="ARBA00004414"/>
    </source>
</evidence>
<name>A0A9N8ZVN7_9GLOM</name>
<comment type="subcellular location">
    <subcellularLocation>
        <location evidence="1">Early endosome membrane</location>
        <topology evidence="1">Peripheral membrane protein</topology>
    </subcellularLocation>
    <subcellularLocation>
        <location evidence="2">Late endosome membrane</location>
    </subcellularLocation>
</comment>
<dbReference type="PANTHER" id="PTHR13083:SF3">
    <property type="entry name" value="WD REPEAT-CONTAINING PROTEIN 91"/>
    <property type="match status" value="1"/>
</dbReference>
<dbReference type="InterPro" id="IPR039724">
    <property type="entry name" value="WDR91"/>
</dbReference>
<dbReference type="InterPro" id="IPR036322">
    <property type="entry name" value="WD40_repeat_dom_sf"/>
</dbReference>
<proteinExistence type="inferred from homology"/>
<comment type="caution">
    <text evidence="8">The sequence shown here is derived from an EMBL/GenBank/DDBJ whole genome shotgun (WGS) entry which is preliminary data.</text>
</comment>
<dbReference type="EMBL" id="CAJVPV010001817">
    <property type="protein sequence ID" value="CAG8508961.1"/>
    <property type="molecule type" value="Genomic_DNA"/>
</dbReference>
<dbReference type="PROSITE" id="PS50896">
    <property type="entry name" value="LISH"/>
    <property type="match status" value="1"/>
</dbReference>
<evidence type="ECO:0000256" key="1">
    <source>
        <dbReference type="ARBA" id="ARBA00004220"/>
    </source>
</evidence>
<evidence type="ECO:0000256" key="6">
    <source>
        <dbReference type="SAM" id="MobiDB-lite"/>
    </source>
</evidence>
<evidence type="ECO:0000256" key="4">
    <source>
        <dbReference type="ARBA" id="ARBA00022753"/>
    </source>
</evidence>
<keyword evidence="4" id="KW-0967">Endosome</keyword>
<dbReference type="GO" id="GO:0141039">
    <property type="term" value="F:phosphatidylinositol 3-kinase inhibitor activity"/>
    <property type="evidence" value="ECO:0007669"/>
    <property type="project" value="InterPro"/>
</dbReference>
<organism evidence="8 9">
    <name type="scientific">Acaulospora morrowiae</name>
    <dbReference type="NCBI Taxonomy" id="94023"/>
    <lineage>
        <taxon>Eukaryota</taxon>
        <taxon>Fungi</taxon>
        <taxon>Fungi incertae sedis</taxon>
        <taxon>Mucoromycota</taxon>
        <taxon>Glomeromycotina</taxon>
        <taxon>Glomeromycetes</taxon>
        <taxon>Diversisporales</taxon>
        <taxon>Acaulosporaceae</taxon>
        <taxon>Acaulospora</taxon>
    </lineage>
</organism>
<dbReference type="GO" id="GO:0031902">
    <property type="term" value="C:late endosome membrane"/>
    <property type="evidence" value="ECO:0007669"/>
    <property type="project" value="UniProtKB-SubCell"/>
</dbReference>
<protein>
    <submittedName>
        <fullName evidence="8">4961_t:CDS:1</fullName>
    </submittedName>
</protein>
<dbReference type="GO" id="GO:0045022">
    <property type="term" value="P:early endosome to late endosome transport"/>
    <property type="evidence" value="ECO:0007669"/>
    <property type="project" value="InterPro"/>
</dbReference>
<gene>
    <name evidence="8" type="ORF">AMORRO_LOCUS3629</name>
</gene>
<dbReference type="Proteomes" id="UP000789342">
    <property type="component" value="Unassembled WGS sequence"/>
</dbReference>
<dbReference type="GO" id="GO:0031901">
    <property type="term" value="C:early endosome membrane"/>
    <property type="evidence" value="ECO:0007669"/>
    <property type="project" value="UniProtKB-SubCell"/>
</dbReference>
<feature type="domain" description="ARMC9 CTLH-like" evidence="7">
    <location>
        <begin position="46"/>
        <end position="168"/>
    </location>
</feature>
<feature type="repeat" description="WD" evidence="5">
    <location>
        <begin position="324"/>
        <end position="356"/>
    </location>
</feature>
<feature type="compositionally biased region" description="Polar residues" evidence="6">
    <location>
        <begin position="253"/>
        <end position="282"/>
    </location>
</feature>
<dbReference type="PROSITE" id="PS50294">
    <property type="entry name" value="WD_REPEATS_REGION"/>
    <property type="match status" value="2"/>
</dbReference>
<evidence type="ECO:0000259" key="7">
    <source>
        <dbReference type="Pfam" id="PF23138"/>
    </source>
</evidence>
<dbReference type="InterPro" id="IPR001680">
    <property type="entry name" value="WD40_rpt"/>
</dbReference>
<reference evidence="8" key="1">
    <citation type="submission" date="2021-06" db="EMBL/GenBank/DDBJ databases">
        <authorList>
            <person name="Kallberg Y."/>
            <person name="Tangrot J."/>
            <person name="Rosling A."/>
        </authorList>
    </citation>
    <scope>NUCLEOTIDE SEQUENCE</scope>
    <source>
        <strain evidence="8">CL551</strain>
    </source>
</reference>
<accession>A0A9N8ZVN7</accession>
<evidence type="ECO:0000256" key="5">
    <source>
        <dbReference type="PROSITE-ProRule" id="PRU00221"/>
    </source>
</evidence>
<feature type="region of interest" description="Disordered" evidence="6">
    <location>
        <begin position="590"/>
        <end position="611"/>
    </location>
</feature>
<dbReference type="InterPro" id="IPR056327">
    <property type="entry name" value="ARMC9_CTLH-like_dom"/>
</dbReference>
<dbReference type="Pfam" id="PF21051">
    <property type="entry name" value="ARMC9_LisH"/>
    <property type="match status" value="1"/>
</dbReference>
<evidence type="ECO:0000256" key="3">
    <source>
        <dbReference type="ARBA" id="ARBA00006128"/>
    </source>
</evidence>
<evidence type="ECO:0000313" key="8">
    <source>
        <dbReference type="EMBL" id="CAG8508961.1"/>
    </source>
</evidence>
<dbReference type="SMART" id="SM00320">
    <property type="entry name" value="WD40"/>
    <property type="match status" value="5"/>
</dbReference>
<dbReference type="Pfam" id="PF00400">
    <property type="entry name" value="WD40"/>
    <property type="match status" value="2"/>
</dbReference>
<dbReference type="PANTHER" id="PTHR13083">
    <property type="entry name" value="WD REPEAT-CONTAINING PROTEIN 91"/>
    <property type="match status" value="1"/>
</dbReference>
<dbReference type="InterPro" id="IPR006594">
    <property type="entry name" value="LisH"/>
</dbReference>
<sequence length="708" mass="79512">MNSVPQVDELVKEYLLFRGFSATFRSFEQECKNDKNKGFQAERIIDELYSYVANSDINGLLEYWKYLDLRYFSRLDVRFLGSVKKFETSLLRYYLVYAIQQKRRDKVLLFFDSFGTELSKNAEWSKWFGLPFSKNPATDPNYETFFTKQWLDKFTVSFHNFLNSIFQNMPHPSLLCFNIDRYHRHALQSEIDSLQGVIENLKSNIESADQEIASLRQKVQSREAGTNVRSRRRAKSLYDSKEKDVQDILRPISNGNRSSNLSPMKSTPNNKAETNSESNNGLKSPEVFSDDRSMTPISEYNSDDTQELPGEDINPFTILSQEIYLEHASGISLAKFSHDGNLIASCDVDNIVRIWNYTGASAACKIKNDPSSNILCLEWEARSDKLLLMGTDERQVRVYNRELKSVVHEFQTEERFPRVKQISYSPVESLFACSGSPKGSSDDSAIGSLMLWNLKTMSLKNSFVLDHTISKSGLPVVPIETIKFNHNGQMLVTGDRAGCIRIFDIRSLLPIMEWNLSKLGAGSSKKGSYIICSSQFSFDENSIYVVDEAGSLTQWSVHKPGHIITESQLAGFTSTFSSTLINFTPTPTKTFRKRTPSMSSVKSTKSNRSTSSVPAIMIGNETTHLMSTSRVPMVSFSGDTEHVVCVGGDGGHRGVIYQTSTGNQVQLLASHSQPLTAVDWTTTVGNTILTAASDGTVRVTKMVTTTSS</sequence>
<dbReference type="SUPFAM" id="SSF50978">
    <property type="entry name" value="WD40 repeat-like"/>
    <property type="match status" value="1"/>
</dbReference>
<dbReference type="GO" id="GO:0051898">
    <property type="term" value="P:negative regulation of phosphatidylinositol 3-kinase/protein kinase B signal transduction"/>
    <property type="evidence" value="ECO:0007669"/>
    <property type="project" value="InterPro"/>
</dbReference>
<feature type="region of interest" description="Disordered" evidence="6">
    <location>
        <begin position="216"/>
        <end position="309"/>
    </location>
</feature>
<feature type="compositionally biased region" description="Basic and acidic residues" evidence="6">
    <location>
        <begin position="236"/>
        <end position="247"/>
    </location>
</feature>
<feature type="repeat" description="WD" evidence="5">
    <location>
        <begin position="668"/>
        <end position="708"/>
    </location>
</feature>
<dbReference type="PROSITE" id="PS50082">
    <property type="entry name" value="WD_REPEATS_2"/>
    <property type="match status" value="2"/>
</dbReference>
<dbReference type="OrthoDB" id="193023at2759"/>
<dbReference type="Gene3D" id="2.130.10.10">
    <property type="entry name" value="YVTN repeat-like/Quinoprotein amine dehydrogenase"/>
    <property type="match status" value="2"/>
</dbReference>
<dbReference type="AlphaFoldDB" id="A0A9N8ZVN7"/>
<keyword evidence="9" id="KW-1185">Reference proteome</keyword>
<dbReference type="InterPro" id="IPR015943">
    <property type="entry name" value="WD40/YVTN_repeat-like_dom_sf"/>
</dbReference>
<feature type="compositionally biased region" description="Polar residues" evidence="6">
    <location>
        <begin position="597"/>
        <end position="611"/>
    </location>
</feature>
<evidence type="ECO:0000313" key="9">
    <source>
        <dbReference type="Proteomes" id="UP000789342"/>
    </source>
</evidence>
<dbReference type="Pfam" id="PF23138">
    <property type="entry name" value="CTLH_Armc9"/>
    <property type="match status" value="1"/>
</dbReference>